<feature type="transmembrane region" description="Helical" evidence="1">
    <location>
        <begin position="183"/>
        <end position="206"/>
    </location>
</feature>
<evidence type="ECO:0000313" key="2">
    <source>
        <dbReference type="EMBL" id="MDW8634864.1"/>
    </source>
</evidence>
<reference evidence="3" key="1">
    <citation type="submission" date="2023-07" db="EMBL/GenBank/DDBJ databases">
        <title>Characterization of virulence traits, antimicrobial resistance genes carried by mobile genetic elements and competence in Streptococcus suis strains isolated in France.</title>
        <authorList>
            <person name="Dechene-Tempier M."/>
            <person name="Marois-Crehan C."/>
            <person name="De Boisseson C."/>
            <person name="Lucas P."/>
            <person name="Bougeard S."/>
            <person name="Libante V."/>
            <person name="Payot S."/>
        </authorList>
    </citation>
    <scope>NUCLEOTIDE SEQUENCE</scope>
    <source>
        <strain evidence="2">1532</strain>
        <strain evidence="3">1551</strain>
    </source>
</reference>
<dbReference type="RefSeq" id="WP_014638253.1">
    <property type="nucleotide sequence ID" value="NZ_AP023392.1"/>
</dbReference>
<evidence type="ECO:0000256" key="1">
    <source>
        <dbReference type="SAM" id="Phobius"/>
    </source>
</evidence>
<dbReference type="Proteomes" id="UP001272448">
    <property type="component" value="Unassembled WGS sequence"/>
</dbReference>
<keyword evidence="1" id="KW-0472">Membrane</keyword>
<dbReference type="EMBL" id="JAUTFL010000003">
    <property type="protein sequence ID" value="MDW8645007.1"/>
    <property type="molecule type" value="Genomic_DNA"/>
</dbReference>
<accession>A0A0Z8IKV7</accession>
<keyword evidence="1" id="KW-0812">Transmembrane</keyword>
<feature type="transmembrane region" description="Helical" evidence="1">
    <location>
        <begin position="79"/>
        <end position="98"/>
    </location>
</feature>
<dbReference type="Proteomes" id="UP001276229">
    <property type="component" value="Unassembled WGS sequence"/>
</dbReference>
<gene>
    <name evidence="3" type="ORF">Q7V66_02425</name>
    <name evidence="2" type="ORF">Q7V77_03905</name>
</gene>
<feature type="transmembrane region" description="Helical" evidence="1">
    <location>
        <begin position="284"/>
        <end position="301"/>
    </location>
</feature>
<feature type="transmembrane region" description="Helical" evidence="1">
    <location>
        <begin position="110"/>
        <end position="130"/>
    </location>
</feature>
<feature type="transmembrane region" description="Helical" evidence="1">
    <location>
        <begin position="259"/>
        <end position="278"/>
    </location>
</feature>
<proteinExistence type="predicted"/>
<feature type="transmembrane region" description="Helical" evidence="1">
    <location>
        <begin position="21"/>
        <end position="39"/>
    </location>
</feature>
<organism evidence="3 4">
    <name type="scientific">Streptococcus suis</name>
    <dbReference type="NCBI Taxonomy" id="1307"/>
    <lineage>
        <taxon>Bacteria</taxon>
        <taxon>Bacillati</taxon>
        <taxon>Bacillota</taxon>
        <taxon>Bacilli</taxon>
        <taxon>Lactobacillales</taxon>
        <taxon>Streptococcaceae</taxon>
        <taxon>Streptococcus</taxon>
    </lineage>
</organism>
<dbReference type="InterPro" id="IPR049458">
    <property type="entry name" value="EpsG-like"/>
</dbReference>
<feature type="transmembrane region" description="Helical" evidence="1">
    <location>
        <begin position="313"/>
        <end position="331"/>
    </location>
</feature>
<evidence type="ECO:0000313" key="3">
    <source>
        <dbReference type="EMBL" id="MDW8645007.1"/>
    </source>
</evidence>
<keyword evidence="1" id="KW-1133">Transmembrane helix</keyword>
<dbReference type="EMBL" id="JAUTFT010000005">
    <property type="protein sequence ID" value="MDW8634864.1"/>
    <property type="molecule type" value="Genomic_DNA"/>
</dbReference>
<protein>
    <submittedName>
        <fullName evidence="3">EpsG family protein</fullName>
    </submittedName>
</protein>
<feature type="transmembrane region" description="Helical" evidence="1">
    <location>
        <begin position="226"/>
        <end position="247"/>
    </location>
</feature>
<feature type="transmembrane region" description="Helical" evidence="1">
    <location>
        <begin position="150"/>
        <end position="174"/>
    </location>
</feature>
<name>A0A0Z8IKV7_STRSU</name>
<sequence length="355" mass="41555">MLFFIAIILSSTSFLFRKSSFVFGVWALFFIILFGYNTYNPDYISYSNIYRLFALGNYDGKLGDIGYISLMKVGISQQLLFQQFLQILAIITILLLFYSIDKLSEYKNLVCVLILLYPLTISIVQLRFFVAYTLVLLGLYFLNKSSIGKILFFILVIVATTLHFSSIIFLVFFLTQSKSFRQIYISLIGVLIALLSINYLNSFIQIPLISQAIQKYFVTSLEFKGVVFVSRVVFFRLGPVLFLHSLYMYFKHCFEDRDIFLMKATNIILVISMFFEVINSEFERFSRLGYILFYIIVLNVCSRMKLKYNREIILTLLIIFSLTNFWFQNFYRSSGGIQFFDSVFRAIFENNLLLD</sequence>
<dbReference type="AlphaFoldDB" id="A0A0Z8IKV7"/>
<dbReference type="Pfam" id="PF14897">
    <property type="entry name" value="EpsG"/>
    <property type="match status" value="1"/>
</dbReference>
<comment type="caution">
    <text evidence="3">The sequence shown here is derived from an EMBL/GenBank/DDBJ whole genome shotgun (WGS) entry which is preliminary data.</text>
</comment>
<evidence type="ECO:0000313" key="4">
    <source>
        <dbReference type="Proteomes" id="UP001276229"/>
    </source>
</evidence>